<accession>A0A0X8HW70</accession>
<evidence type="ECO:0000313" key="2">
    <source>
        <dbReference type="Proteomes" id="UP000243052"/>
    </source>
</evidence>
<protein>
    <submittedName>
        <fullName evidence="1">HHL216Wp</fullName>
    </submittedName>
</protein>
<evidence type="ECO:0000313" key="1">
    <source>
        <dbReference type="EMBL" id="AMD22554.1"/>
    </source>
</evidence>
<sequence>MSTPNGVLEAVKRFQKEPLEENRDYMVLQQAKNHVERRLPEMKYLSKQMQQLYQLLDKTRNYQEFVDVLMNNGPLLQEIFMLERHTQRKPPTPRINWRKFGLDVEEYLIENHMEGLGADCGWAFND</sequence>
<reference evidence="1 2" key="1">
    <citation type="submission" date="2016-01" db="EMBL/GenBank/DDBJ databases">
        <title>Genome sequence of the yeast Holleya sinecauda.</title>
        <authorList>
            <person name="Dietrich F.S."/>
        </authorList>
    </citation>
    <scope>NUCLEOTIDE SEQUENCE [LARGE SCALE GENOMIC DNA]</scope>
    <source>
        <strain evidence="1 2">ATCC 58844</strain>
    </source>
</reference>
<dbReference type="EMBL" id="CP014248">
    <property type="protein sequence ID" value="AMD22554.1"/>
    <property type="molecule type" value="Genomic_DNA"/>
</dbReference>
<name>A0A0X8HW70_9SACH</name>
<dbReference type="Proteomes" id="UP000243052">
    <property type="component" value="Chromosome viii"/>
</dbReference>
<dbReference type="RefSeq" id="XP_017989550.1">
    <property type="nucleotide sequence ID" value="XM_018134178.1"/>
</dbReference>
<gene>
    <name evidence="1" type="ORF">AW171_hschr84603</name>
</gene>
<dbReference type="GeneID" id="28725913"/>
<dbReference type="OrthoDB" id="4067598at2759"/>
<keyword evidence="2" id="KW-1185">Reference proteome</keyword>
<dbReference type="STRING" id="45286.A0A0X8HW70"/>
<dbReference type="AlphaFoldDB" id="A0A0X8HW70"/>
<organism evidence="1 2">
    <name type="scientific">Eremothecium sinecaudum</name>
    <dbReference type="NCBI Taxonomy" id="45286"/>
    <lineage>
        <taxon>Eukaryota</taxon>
        <taxon>Fungi</taxon>
        <taxon>Dikarya</taxon>
        <taxon>Ascomycota</taxon>
        <taxon>Saccharomycotina</taxon>
        <taxon>Saccharomycetes</taxon>
        <taxon>Saccharomycetales</taxon>
        <taxon>Saccharomycetaceae</taxon>
        <taxon>Eremothecium</taxon>
    </lineage>
</organism>
<proteinExistence type="predicted"/>